<evidence type="ECO:0000256" key="7">
    <source>
        <dbReference type="ARBA" id="ARBA00023163"/>
    </source>
</evidence>
<reference evidence="11 12" key="1">
    <citation type="submission" date="2019-12" db="EMBL/GenBank/DDBJ databases">
        <title>Paenibacillus sp. nov., an endophytic bacterium isolated from the stem of Dendrobium.</title>
        <authorList>
            <person name="Zhao R."/>
        </authorList>
    </citation>
    <scope>NUCLEOTIDE SEQUENCE [LARGE SCALE GENOMIC DNA]</scope>
    <source>
        <strain evidence="11 12">HJL G12</strain>
    </source>
</reference>
<feature type="domain" description="HTH araC/xylS-type" evidence="9">
    <location>
        <begin position="425"/>
        <end position="523"/>
    </location>
</feature>
<dbReference type="AlphaFoldDB" id="A0A7X3IHB1"/>
<keyword evidence="2" id="KW-0963">Cytoplasm</keyword>
<dbReference type="PROSITE" id="PS00041">
    <property type="entry name" value="HTH_ARAC_FAMILY_1"/>
    <property type="match status" value="1"/>
</dbReference>
<dbReference type="GO" id="GO:0000160">
    <property type="term" value="P:phosphorelay signal transduction system"/>
    <property type="evidence" value="ECO:0007669"/>
    <property type="project" value="UniProtKB-KW"/>
</dbReference>
<dbReference type="SUPFAM" id="SSF46689">
    <property type="entry name" value="Homeodomain-like"/>
    <property type="match status" value="2"/>
</dbReference>
<dbReference type="Pfam" id="PF12833">
    <property type="entry name" value="HTH_18"/>
    <property type="match status" value="1"/>
</dbReference>
<evidence type="ECO:0000256" key="6">
    <source>
        <dbReference type="ARBA" id="ARBA00023125"/>
    </source>
</evidence>
<dbReference type="PRINTS" id="PR00032">
    <property type="entry name" value="HTHARAC"/>
</dbReference>
<sequence length="531" mass="61171">MHKVMLIDDDVPMLKVLQQMIEWDSLQLHIVGSTYSSAKALHLFQETLPDIVITDIGLPQKNGIELAEAFRHMKPDTRVIFLTCHEDFHYAQQAVKLNADDYLLKDQLTAEQLEQSLQKSIRHLQSKGAPMDQKASNYNSDLFKQGLIQRVLDGVHPEETREYAAGLGISWEYPWFMMGIVHLHYATYEQLYAQDNISLISYGIYNIAVELAATYEGITPFMEQNHLIVLYNYRLNLAGNAYSHFQAYLRELRSRTGQFLKLRLNIAAVTDKIGLAAVGSCHHQMIQHRHEFYENGDFVISDMPLLRQHLFLPFPQGSLDRYKSDMERAVLKNDARSIQELASSIGNAAREKRFEPGEFVQEVIILLRGIDMMFSGRKSDETRYAYLASARTFGDVMELVERQLVYIAQNKQKGAASGIQEPKLQLIQQFIEQHLADNITSIDMARFLYLNSSYFSRYFKRLTGVNFTDYVHQYKMDIAAKMMKSSGQTLESLAMGLGYSDRTYFSKVFKKYIGMTPSDYKMKYAVSKYIR</sequence>
<keyword evidence="7" id="KW-0804">Transcription</keyword>
<accession>A0A7X3IHB1</accession>
<dbReference type="InterPro" id="IPR009057">
    <property type="entry name" value="Homeodomain-like_sf"/>
</dbReference>
<evidence type="ECO:0000259" key="10">
    <source>
        <dbReference type="PROSITE" id="PS50110"/>
    </source>
</evidence>
<keyword evidence="3 8" id="KW-0597">Phosphoprotein</keyword>
<evidence type="ECO:0000256" key="1">
    <source>
        <dbReference type="ARBA" id="ARBA00004496"/>
    </source>
</evidence>
<dbReference type="Gene3D" id="1.10.10.60">
    <property type="entry name" value="Homeodomain-like"/>
    <property type="match status" value="2"/>
</dbReference>
<evidence type="ECO:0000256" key="4">
    <source>
        <dbReference type="ARBA" id="ARBA00023012"/>
    </source>
</evidence>
<dbReference type="Proteomes" id="UP000460318">
    <property type="component" value="Unassembled WGS sequence"/>
</dbReference>
<gene>
    <name evidence="11" type="ORF">GRF59_09820</name>
</gene>
<dbReference type="GO" id="GO:0005737">
    <property type="term" value="C:cytoplasm"/>
    <property type="evidence" value="ECO:0007669"/>
    <property type="project" value="UniProtKB-SubCell"/>
</dbReference>
<dbReference type="SMART" id="SM00448">
    <property type="entry name" value="REC"/>
    <property type="match status" value="1"/>
</dbReference>
<name>A0A7X3IHB1_9BACL</name>
<dbReference type="InterPro" id="IPR020449">
    <property type="entry name" value="Tscrpt_reg_AraC-type_HTH"/>
</dbReference>
<evidence type="ECO:0000256" key="3">
    <source>
        <dbReference type="ARBA" id="ARBA00022553"/>
    </source>
</evidence>
<evidence type="ECO:0000256" key="2">
    <source>
        <dbReference type="ARBA" id="ARBA00022490"/>
    </source>
</evidence>
<dbReference type="InterPro" id="IPR001789">
    <property type="entry name" value="Sig_transdc_resp-reg_receiver"/>
</dbReference>
<dbReference type="PANTHER" id="PTHR42713:SF3">
    <property type="entry name" value="TRANSCRIPTIONAL REGULATORY PROTEIN HPTR"/>
    <property type="match status" value="1"/>
</dbReference>
<evidence type="ECO:0000256" key="8">
    <source>
        <dbReference type="PROSITE-ProRule" id="PRU00169"/>
    </source>
</evidence>
<dbReference type="GO" id="GO:0003700">
    <property type="term" value="F:DNA-binding transcription factor activity"/>
    <property type="evidence" value="ECO:0007669"/>
    <property type="project" value="InterPro"/>
</dbReference>
<organism evidence="11 12">
    <name type="scientific">Paenibacillus dendrobii</name>
    <dbReference type="NCBI Taxonomy" id="2691084"/>
    <lineage>
        <taxon>Bacteria</taxon>
        <taxon>Bacillati</taxon>
        <taxon>Bacillota</taxon>
        <taxon>Bacilli</taxon>
        <taxon>Bacillales</taxon>
        <taxon>Paenibacillaceae</taxon>
        <taxon>Paenibacillus</taxon>
    </lineage>
</organism>
<feature type="domain" description="Response regulatory" evidence="10">
    <location>
        <begin position="3"/>
        <end position="120"/>
    </location>
</feature>
<dbReference type="PROSITE" id="PS01124">
    <property type="entry name" value="HTH_ARAC_FAMILY_2"/>
    <property type="match status" value="1"/>
</dbReference>
<evidence type="ECO:0000259" key="9">
    <source>
        <dbReference type="PROSITE" id="PS01124"/>
    </source>
</evidence>
<proteinExistence type="predicted"/>
<dbReference type="SMART" id="SM00342">
    <property type="entry name" value="HTH_ARAC"/>
    <property type="match status" value="1"/>
</dbReference>
<dbReference type="PROSITE" id="PS50110">
    <property type="entry name" value="RESPONSE_REGULATORY"/>
    <property type="match status" value="1"/>
</dbReference>
<comment type="subcellular location">
    <subcellularLocation>
        <location evidence="1">Cytoplasm</location>
    </subcellularLocation>
</comment>
<feature type="modified residue" description="4-aspartylphosphate" evidence="8">
    <location>
        <position position="55"/>
    </location>
</feature>
<dbReference type="InterPro" id="IPR018062">
    <property type="entry name" value="HTH_AraC-typ_CS"/>
</dbReference>
<dbReference type="Gene3D" id="3.40.50.2300">
    <property type="match status" value="1"/>
</dbReference>
<dbReference type="Pfam" id="PF00072">
    <property type="entry name" value="Response_reg"/>
    <property type="match status" value="1"/>
</dbReference>
<comment type="caution">
    <text evidence="11">The sequence shown here is derived from an EMBL/GenBank/DDBJ whole genome shotgun (WGS) entry which is preliminary data.</text>
</comment>
<keyword evidence="6" id="KW-0238">DNA-binding</keyword>
<dbReference type="PANTHER" id="PTHR42713">
    <property type="entry name" value="HISTIDINE KINASE-RELATED"/>
    <property type="match status" value="1"/>
</dbReference>
<evidence type="ECO:0000256" key="5">
    <source>
        <dbReference type="ARBA" id="ARBA00023015"/>
    </source>
</evidence>
<dbReference type="RefSeq" id="WP_160497395.1">
    <property type="nucleotide sequence ID" value="NZ_WUBI01000001.1"/>
</dbReference>
<evidence type="ECO:0000313" key="12">
    <source>
        <dbReference type="Proteomes" id="UP000460318"/>
    </source>
</evidence>
<protein>
    <submittedName>
        <fullName evidence="11">Response regulator</fullName>
    </submittedName>
</protein>
<evidence type="ECO:0000313" key="11">
    <source>
        <dbReference type="EMBL" id="MWV43932.1"/>
    </source>
</evidence>
<keyword evidence="4" id="KW-0902">Two-component regulatory system</keyword>
<dbReference type="InterPro" id="IPR051552">
    <property type="entry name" value="HptR"/>
</dbReference>
<dbReference type="SUPFAM" id="SSF52172">
    <property type="entry name" value="CheY-like"/>
    <property type="match status" value="1"/>
</dbReference>
<keyword evidence="5" id="KW-0805">Transcription regulation</keyword>
<keyword evidence="12" id="KW-1185">Reference proteome</keyword>
<dbReference type="InterPro" id="IPR018060">
    <property type="entry name" value="HTH_AraC"/>
</dbReference>
<dbReference type="CDD" id="cd17536">
    <property type="entry name" value="REC_YesN-like"/>
    <property type="match status" value="1"/>
</dbReference>
<dbReference type="GO" id="GO:0043565">
    <property type="term" value="F:sequence-specific DNA binding"/>
    <property type="evidence" value="ECO:0007669"/>
    <property type="project" value="InterPro"/>
</dbReference>
<dbReference type="InterPro" id="IPR011006">
    <property type="entry name" value="CheY-like_superfamily"/>
</dbReference>
<dbReference type="EMBL" id="WUBI01000001">
    <property type="protein sequence ID" value="MWV43932.1"/>
    <property type="molecule type" value="Genomic_DNA"/>
</dbReference>